<comment type="subcellular location">
    <subcellularLocation>
        <location evidence="11">Cytoplasm</location>
    </subcellularLocation>
    <text evidence="11">Associates with ribosomes.</text>
</comment>
<dbReference type="PROSITE" id="PS50893">
    <property type="entry name" value="ABC_TRANSPORTER_2"/>
    <property type="match status" value="2"/>
</dbReference>
<evidence type="ECO:0000256" key="6">
    <source>
        <dbReference type="ARBA" id="ARBA00022840"/>
    </source>
</evidence>
<accession>A0A432YWD6</accession>
<evidence type="ECO:0000256" key="12">
    <source>
        <dbReference type="SAM" id="MobiDB-lite"/>
    </source>
</evidence>
<dbReference type="GO" id="GO:0016887">
    <property type="term" value="F:ATP hydrolysis activity"/>
    <property type="evidence" value="ECO:0007669"/>
    <property type="project" value="UniProtKB-UniRule"/>
</dbReference>
<evidence type="ECO:0000256" key="1">
    <source>
        <dbReference type="ARBA" id="ARBA00022490"/>
    </source>
</evidence>
<dbReference type="GO" id="GO:0003677">
    <property type="term" value="F:DNA binding"/>
    <property type="evidence" value="ECO:0007669"/>
    <property type="project" value="UniProtKB-UniRule"/>
</dbReference>
<dbReference type="Gene3D" id="1.10.287.380">
    <property type="entry name" value="Valyl-tRNA synthetase, C-terminal domain"/>
    <property type="match status" value="1"/>
</dbReference>
<dbReference type="FunFam" id="3.40.50.300:FF:000309">
    <property type="entry name" value="ABC transporter ATP-binding protein"/>
    <property type="match status" value="1"/>
</dbReference>
<dbReference type="InterPro" id="IPR003439">
    <property type="entry name" value="ABC_transporter-like_ATP-bd"/>
</dbReference>
<evidence type="ECO:0000256" key="9">
    <source>
        <dbReference type="ARBA" id="ARBA00049360"/>
    </source>
</evidence>
<dbReference type="HAMAP" id="MF_00848">
    <property type="entry name" value="Uup"/>
    <property type="match status" value="1"/>
</dbReference>
<evidence type="ECO:0000256" key="3">
    <source>
        <dbReference type="ARBA" id="ARBA00022741"/>
    </source>
</evidence>
<keyword evidence="7 11" id="KW-0238">DNA-binding</keyword>
<comment type="similarity">
    <text evidence="10 11">Belongs to the ABC transporter superfamily. ABCF family. Uup subfamily.</text>
</comment>
<dbReference type="PANTHER" id="PTHR42855:SF1">
    <property type="entry name" value="ABC TRANSPORTER DOMAIN-CONTAINING PROTEIN"/>
    <property type="match status" value="1"/>
</dbReference>
<gene>
    <name evidence="11" type="primary">uup</name>
    <name evidence="14" type="ORF">CWI73_01930</name>
</gene>
<feature type="domain" description="ABC transporter" evidence="13">
    <location>
        <begin position="4"/>
        <end position="254"/>
    </location>
</feature>
<evidence type="ECO:0000256" key="2">
    <source>
        <dbReference type="ARBA" id="ARBA00022737"/>
    </source>
</evidence>
<dbReference type="CDD" id="cd03221">
    <property type="entry name" value="ABCF_EF-3"/>
    <property type="match status" value="2"/>
</dbReference>
<name>A0A432YWD6_9GAMM</name>
<dbReference type="InterPro" id="IPR003593">
    <property type="entry name" value="AAA+_ATPase"/>
</dbReference>
<feature type="domain" description="ABC transporter" evidence="13">
    <location>
        <begin position="321"/>
        <end position="538"/>
    </location>
</feature>
<dbReference type="GO" id="GO:0005524">
    <property type="term" value="F:ATP binding"/>
    <property type="evidence" value="ECO:0007669"/>
    <property type="project" value="UniProtKB-UniRule"/>
</dbReference>
<dbReference type="InterPro" id="IPR027417">
    <property type="entry name" value="P-loop_NTPase"/>
</dbReference>
<dbReference type="AlphaFoldDB" id="A0A432YWD6"/>
<dbReference type="InterPro" id="IPR043686">
    <property type="entry name" value="Uup"/>
</dbReference>
<feature type="binding site" evidence="11">
    <location>
        <begin position="36"/>
        <end position="43"/>
    </location>
    <ligand>
        <name>ATP</name>
        <dbReference type="ChEBI" id="CHEBI:30616"/>
        <label>1</label>
    </ligand>
</feature>
<feature type="compositionally biased region" description="Basic and acidic residues" evidence="12">
    <location>
        <begin position="551"/>
        <end position="562"/>
    </location>
</feature>
<evidence type="ECO:0000256" key="8">
    <source>
        <dbReference type="ARBA" id="ARBA00023204"/>
    </source>
</evidence>
<dbReference type="InterPro" id="IPR037118">
    <property type="entry name" value="Val-tRNA_synth_C_sf"/>
</dbReference>
<protein>
    <recommendedName>
        <fullName evidence="11">ATP-binding protein Uup</fullName>
        <ecNumber evidence="11">3.6.1.-</ecNumber>
    </recommendedName>
</protein>
<feature type="region of interest" description="Disordered" evidence="12">
    <location>
        <begin position="535"/>
        <end position="577"/>
    </location>
</feature>
<keyword evidence="4 11" id="KW-0227">DNA damage</keyword>
<dbReference type="PANTHER" id="PTHR42855">
    <property type="entry name" value="ABC TRANSPORTER ATP-BINDING SUBUNIT"/>
    <property type="match status" value="1"/>
</dbReference>
<keyword evidence="1 11" id="KW-0963">Cytoplasm</keyword>
<dbReference type="GO" id="GO:0006281">
    <property type="term" value="P:DNA repair"/>
    <property type="evidence" value="ECO:0007669"/>
    <property type="project" value="UniProtKB-KW"/>
</dbReference>
<proteinExistence type="inferred from homology"/>
<evidence type="ECO:0000256" key="7">
    <source>
        <dbReference type="ARBA" id="ARBA00023125"/>
    </source>
</evidence>
<dbReference type="Gene3D" id="3.40.50.300">
    <property type="entry name" value="P-loop containing nucleotide triphosphate hydrolases"/>
    <property type="match status" value="2"/>
</dbReference>
<dbReference type="InterPro" id="IPR032524">
    <property type="entry name" value="ABC_tran_C"/>
</dbReference>
<keyword evidence="3 11" id="KW-0547">Nucleotide-binding</keyword>
<keyword evidence="5 11" id="KW-0378">Hydrolase</keyword>
<dbReference type="Proteomes" id="UP000288361">
    <property type="component" value="Unassembled WGS sequence"/>
</dbReference>
<dbReference type="PROSITE" id="PS00211">
    <property type="entry name" value="ABC_TRANSPORTER_1"/>
    <property type="match status" value="2"/>
</dbReference>
<evidence type="ECO:0000256" key="10">
    <source>
        <dbReference type="ARBA" id="ARBA00061478"/>
    </source>
</evidence>
<dbReference type="EC" id="3.6.1.-" evidence="11"/>
<feature type="coiled-coil region" evidence="11">
    <location>
        <begin position="587"/>
        <end position="648"/>
    </location>
</feature>
<comment type="function">
    <text evidence="11">Probably plays a role in ribosome assembly or function. May be involved in resolution of branched DNA intermediates that result from template switching in postreplication gaps. Binds DNA and has ATPase activity.</text>
</comment>
<dbReference type="GO" id="GO:0005737">
    <property type="term" value="C:cytoplasm"/>
    <property type="evidence" value="ECO:0007669"/>
    <property type="project" value="UniProtKB-SubCell"/>
</dbReference>
<dbReference type="SUPFAM" id="SSF52540">
    <property type="entry name" value="P-loop containing nucleoside triphosphate hydrolases"/>
    <property type="match status" value="2"/>
</dbReference>
<evidence type="ECO:0000256" key="11">
    <source>
        <dbReference type="HAMAP-Rule" id="MF_00848"/>
    </source>
</evidence>
<feature type="binding site" evidence="11">
    <location>
        <begin position="353"/>
        <end position="360"/>
    </location>
    <ligand>
        <name>ATP</name>
        <dbReference type="ChEBI" id="CHEBI:30616"/>
        <label>2</label>
    </ligand>
</feature>
<dbReference type="RefSeq" id="WP_126751303.1">
    <property type="nucleotide sequence ID" value="NZ_JBHUMT010000016.1"/>
</dbReference>
<dbReference type="InterPro" id="IPR017871">
    <property type="entry name" value="ABC_transporter-like_CS"/>
</dbReference>
<dbReference type="EMBL" id="PIQA01000001">
    <property type="protein sequence ID" value="RUO67643.1"/>
    <property type="molecule type" value="Genomic_DNA"/>
</dbReference>
<keyword evidence="8 11" id="KW-0234">DNA repair</keyword>
<dbReference type="Pfam" id="PF12848">
    <property type="entry name" value="ABC_tran_Xtn"/>
    <property type="match status" value="1"/>
</dbReference>
<dbReference type="Pfam" id="PF16326">
    <property type="entry name" value="ABC_tran_CTD"/>
    <property type="match status" value="1"/>
</dbReference>
<comment type="caution">
    <text evidence="14">The sequence shown here is derived from an EMBL/GenBank/DDBJ whole genome shotgun (WGS) entry which is preliminary data.</text>
</comment>
<evidence type="ECO:0000313" key="15">
    <source>
        <dbReference type="Proteomes" id="UP000288361"/>
    </source>
</evidence>
<dbReference type="Pfam" id="PF00005">
    <property type="entry name" value="ABC_tran"/>
    <property type="match status" value="2"/>
</dbReference>
<dbReference type="InterPro" id="IPR032781">
    <property type="entry name" value="ABC_tran_Xtn"/>
</dbReference>
<evidence type="ECO:0000256" key="5">
    <source>
        <dbReference type="ARBA" id="ARBA00022801"/>
    </source>
</evidence>
<comment type="catalytic activity">
    <reaction evidence="9 11">
        <text>ATP + H2O = ADP + phosphate + H(+)</text>
        <dbReference type="Rhea" id="RHEA:13065"/>
        <dbReference type="ChEBI" id="CHEBI:15377"/>
        <dbReference type="ChEBI" id="CHEBI:15378"/>
        <dbReference type="ChEBI" id="CHEBI:30616"/>
        <dbReference type="ChEBI" id="CHEBI:43474"/>
        <dbReference type="ChEBI" id="CHEBI:456216"/>
    </reaction>
</comment>
<dbReference type="FunFam" id="3.40.50.300:FF:000011">
    <property type="entry name" value="Putative ABC transporter ATP-binding component"/>
    <property type="match status" value="1"/>
</dbReference>
<dbReference type="SMART" id="SM00382">
    <property type="entry name" value="AAA"/>
    <property type="match status" value="2"/>
</dbReference>
<dbReference type="InterPro" id="IPR051309">
    <property type="entry name" value="ABCF_ATPase"/>
</dbReference>
<sequence>MSLLRVQDAHLAFGADAILDGVAFTVEAGERICLVGRNGAGKSTLLKAIDGEVTLDSGSVQWIGDTKVSRLPQDPPAQSTQKIYDYVAEGLAETGKLLSEYHELSEQLADAAHSEKVLQDLERVQTALDACNGWQMATRIEQTLTRLQLPADDTMASLSGGWLRRVALARALVVDPDLLLLDEPTNHLDIEMVRWLEEQIVAFKGAVLFISHDRAFIRRLATRIIDLDRGLLTSYAGNYDNYLVKKNEALEVEAAQNAEFDKKLAQEEAWIRQGIKARRTRNEGRVRALQDLRKQRQQRRELQGKANLSVNESQRSGKKVFEGENMSLAFGEQQIISDLDLLLMRGDKVAFVGPNGCGKSTLIKVILGDQPVDSGVVRLGTNLEVAYFDQHRAQLDPAQSVMDNVGDGKQDIEFQGRPRHILSYLQDFLFTPKQARTPVSALSGGERNRALLAKILLKPSNILVLDEPTNDLDIETLELLEQIIANYEGTVLLVSHDREFVDNTATSVLYFEGGGVITEIVGGFTELEHYLNNKAPTAKADSSKTKGTKAPTKESDSNEKQESNTQKSVKGSAKPRKKLSYKLQRELEALPQVIAEKEARLEKLQESINEAGFFEQPLEKTEPVMNEITELEEQLMQDLERWEELENLSE</sequence>
<keyword evidence="2 11" id="KW-0677">Repeat</keyword>
<evidence type="ECO:0000256" key="4">
    <source>
        <dbReference type="ARBA" id="ARBA00022763"/>
    </source>
</evidence>
<organism evidence="14 15">
    <name type="scientific">Idiomarina piscisalsi</name>
    <dbReference type="NCBI Taxonomy" id="1096243"/>
    <lineage>
        <taxon>Bacteria</taxon>
        <taxon>Pseudomonadati</taxon>
        <taxon>Pseudomonadota</taxon>
        <taxon>Gammaproteobacteria</taxon>
        <taxon>Alteromonadales</taxon>
        <taxon>Idiomarinaceae</taxon>
        <taxon>Idiomarina</taxon>
    </lineage>
</organism>
<evidence type="ECO:0000313" key="14">
    <source>
        <dbReference type="EMBL" id="RUO67643.1"/>
    </source>
</evidence>
<reference evidence="14 15" key="1">
    <citation type="journal article" date="2011" name="Front. Microbiol.">
        <title>Genomic signatures of strain selection and enhancement in Bacillus atrophaeus var. globigii, a historical biowarfare simulant.</title>
        <authorList>
            <person name="Gibbons H.S."/>
            <person name="Broomall S.M."/>
            <person name="McNew L.A."/>
            <person name="Daligault H."/>
            <person name="Chapman C."/>
            <person name="Bruce D."/>
            <person name="Karavis M."/>
            <person name="Krepps M."/>
            <person name="McGregor P.A."/>
            <person name="Hong C."/>
            <person name="Park K.H."/>
            <person name="Akmal A."/>
            <person name="Feldman A."/>
            <person name="Lin J.S."/>
            <person name="Chang W.E."/>
            <person name="Higgs B.W."/>
            <person name="Demirev P."/>
            <person name="Lindquist J."/>
            <person name="Liem A."/>
            <person name="Fochler E."/>
            <person name="Read T.D."/>
            <person name="Tapia R."/>
            <person name="Johnson S."/>
            <person name="Bishop-Lilly K.A."/>
            <person name="Detter C."/>
            <person name="Han C."/>
            <person name="Sozhamannan S."/>
            <person name="Rosenzweig C.N."/>
            <person name="Skowronski E.W."/>
        </authorList>
    </citation>
    <scope>NUCLEOTIDE SEQUENCE [LARGE SCALE GENOMIC DNA]</scope>
    <source>
        <strain evidence="14 15">TPS4-2</strain>
    </source>
</reference>
<evidence type="ECO:0000259" key="13">
    <source>
        <dbReference type="PROSITE" id="PS50893"/>
    </source>
</evidence>
<keyword evidence="11" id="KW-0175">Coiled coil</keyword>
<dbReference type="GO" id="GO:0043022">
    <property type="term" value="F:ribosome binding"/>
    <property type="evidence" value="ECO:0007669"/>
    <property type="project" value="UniProtKB-UniRule"/>
</dbReference>
<keyword evidence="6 11" id="KW-0067">ATP-binding</keyword>